<protein>
    <submittedName>
        <fullName evidence="1">Uncharacterized protein</fullName>
    </submittedName>
</protein>
<dbReference type="EMBL" id="CP039351">
    <property type="protein sequence ID" value="QCE00482.1"/>
    <property type="molecule type" value="Genomic_DNA"/>
</dbReference>
<accession>A0A4D6MIR9</accession>
<proteinExistence type="predicted"/>
<organism evidence="1 2">
    <name type="scientific">Vigna unguiculata</name>
    <name type="common">Cowpea</name>
    <dbReference type="NCBI Taxonomy" id="3917"/>
    <lineage>
        <taxon>Eukaryota</taxon>
        <taxon>Viridiplantae</taxon>
        <taxon>Streptophyta</taxon>
        <taxon>Embryophyta</taxon>
        <taxon>Tracheophyta</taxon>
        <taxon>Spermatophyta</taxon>
        <taxon>Magnoliopsida</taxon>
        <taxon>eudicotyledons</taxon>
        <taxon>Gunneridae</taxon>
        <taxon>Pentapetalae</taxon>
        <taxon>rosids</taxon>
        <taxon>fabids</taxon>
        <taxon>Fabales</taxon>
        <taxon>Fabaceae</taxon>
        <taxon>Papilionoideae</taxon>
        <taxon>50 kb inversion clade</taxon>
        <taxon>NPAAA clade</taxon>
        <taxon>indigoferoid/millettioid clade</taxon>
        <taxon>Phaseoleae</taxon>
        <taxon>Vigna</taxon>
    </lineage>
</organism>
<gene>
    <name evidence="1" type="ORF">DEO72_LG7g1772</name>
</gene>
<reference evidence="1 2" key="1">
    <citation type="submission" date="2019-04" db="EMBL/GenBank/DDBJ databases">
        <title>An improved genome assembly and genetic linkage map for asparagus bean, Vigna unguiculata ssp. sesquipedialis.</title>
        <authorList>
            <person name="Xia Q."/>
            <person name="Zhang R."/>
            <person name="Dong Y."/>
        </authorList>
    </citation>
    <scope>NUCLEOTIDE SEQUENCE [LARGE SCALE GENOMIC DNA]</scope>
    <source>
        <tissue evidence="1">Leaf</tissue>
    </source>
</reference>
<evidence type="ECO:0000313" key="1">
    <source>
        <dbReference type="EMBL" id="QCE00482.1"/>
    </source>
</evidence>
<evidence type="ECO:0000313" key="2">
    <source>
        <dbReference type="Proteomes" id="UP000501690"/>
    </source>
</evidence>
<dbReference type="AlphaFoldDB" id="A0A4D6MIR9"/>
<name>A0A4D6MIR9_VIGUN</name>
<keyword evidence="2" id="KW-1185">Reference proteome</keyword>
<dbReference type="Proteomes" id="UP000501690">
    <property type="component" value="Linkage Group LG7"/>
</dbReference>
<sequence length="73" mass="8243">MAKRIEGLETMMTLILKQQNPDLNDDNIEHMMSLAFGKENSSIAPRSSASTRGLCFDQVNQEPQENTAKQMEE</sequence>